<organism evidence="2">
    <name type="scientific">uncultured marine thaumarchaeote KM3_25_B05</name>
    <dbReference type="NCBI Taxonomy" id="1456103"/>
    <lineage>
        <taxon>Archaea</taxon>
        <taxon>Nitrososphaerota</taxon>
        <taxon>environmental samples</taxon>
    </lineage>
</organism>
<accession>A0A075GVH3</accession>
<protein>
    <submittedName>
        <fullName evidence="2">V-type H+-transporting ATPase subunit E (ATPVE, ntpE)</fullName>
        <ecNumber evidence="2">3.6.3.14</ecNumber>
    </submittedName>
</protein>
<reference evidence="2" key="1">
    <citation type="journal article" date="2014" name="Genome Biol. Evol.">
        <title>Pangenome evidence for extensive interdomain horizontal transfer affecting lineage core and shell genes in uncultured planktonic thaumarchaeota and euryarchaeota.</title>
        <authorList>
            <person name="Deschamps P."/>
            <person name="Zivanovic Y."/>
            <person name="Moreira D."/>
            <person name="Rodriguez-Valera F."/>
            <person name="Lopez-Garcia P."/>
        </authorList>
    </citation>
    <scope>NUCLEOTIDE SEQUENCE</scope>
</reference>
<gene>
    <name evidence="2" type="primary">ATPVE</name>
    <name evidence="2" type="synonym">ntpE</name>
</gene>
<keyword evidence="2" id="KW-0378">Hydrolase</keyword>
<proteinExistence type="predicted"/>
<dbReference type="SUPFAM" id="SSF47162">
    <property type="entry name" value="Apolipoprotein"/>
    <property type="match status" value="1"/>
</dbReference>
<dbReference type="EMBL" id="KF900814">
    <property type="protein sequence ID" value="AIF07876.1"/>
    <property type="molecule type" value="Genomic_DNA"/>
</dbReference>
<dbReference type="AlphaFoldDB" id="A0A075GVH3"/>
<evidence type="ECO:0000256" key="1">
    <source>
        <dbReference type="SAM" id="Coils"/>
    </source>
</evidence>
<keyword evidence="1" id="KW-0175">Coiled coil</keyword>
<dbReference type="GO" id="GO:0016787">
    <property type="term" value="F:hydrolase activity"/>
    <property type="evidence" value="ECO:0007669"/>
    <property type="project" value="UniProtKB-KW"/>
</dbReference>
<evidence type="ECO:0000313" key="2">
    <source>
        <dbReference type="EMBL" id="AIF07876.1"/>
    </source>
</evidence>
<feature type="coiled-coil region" evidence="1">
    <location>
        <begin position="15"/>
        <end position="46"/>
    </location>
</feature>
<sequence>MSQTGTHVDGIIKSLSNLESDIDSLNLKLEDMKKQLNSKAQKEIDNLMTKTKEIATKEAENIISESKSKAQTESEKIHQKGEKNLAEIQKNIESNFDSAVKDVISSVLKA</sequence>
<dbReference type="EC" id="3.6.3.14" evidence="2"/>
<dbReference type="Gene3D" id="1.20.5.2950">
    <property type="match status" value="1"/>
</dbReference>
<name>A0A075GVH3_9ARCH</name>